<proteinExistence type="predicted"/>
<gene>
    <name evidence="1" type="ORF">BV25DRAFT_1822740</name>
</gene>
<name>A0ACB8T9I6_9AGAM</name>
<sequence>MTSRLPKLVAFDLDYTLWPFWIDTHITSPLKRDGDAINEVHDKYGEKVAFYHAVPQILHRLRSDDVVIAACSRTSATVLARQALSLLLVHAKAGDKHAKPSPAIQFFDQLEIYPGSKITHFKRLHEKTGIPYSEMLFYDDEKRNKEVESLGVTFIWVLDGLDDLTFEQGLEEWRKRHPVEATEESVAETKEN</sequence>
<reference evidence="1" key="1">
    <citation type="submission" date="2021-03" db="EMBL/GenBank/DDBJ databases">
        <authorList>
            <consortium name="DOE Joint Genome Institute"/>
            <person name="Ahrendt S."/>
            <person name="Looney B.P."/>
            <person name="Miyauchi S."/>
            <person name="Morin E."/>
            <person name="Drula E."/>
            <person name="Courty P.E."/>
            <person name="Chicoki N."/>
            <person name="Fauchery L."/>
            <person name="Kohler A."/>
            <person name="Kuo A."/>
            <person name="Labutti K."/>
            <person name="Pangilinan J."/>
            <person name="Lipzen A."/>
            <person name="Riley R."/>
            <person name="Andreopoulos W."/>
            <person name="He G."/>
            <person name="Johnson J."/>
            <person name="Barry K.W."/>
            <person name="Grigoriev I.V."/>
            <person name="Nagy L."/>
            <person name="Hibbett D."/>
            <person name="Henrissat B."/>
            <person name="Matheny P.B."/>
            <person name="Labbe J."/>
            <person name="Martin F."/>
        </authorList>
    </citation>
    <scope>NUCLEOTIDE SEQUENCE</scope>
    <source>
        <strain evidence="1">HHB10654</strain>
    </source>
</reference>
<protein>
    <submittedName>
        <fullName evidence="1">Magnesium-dependent phosphatase-1</fullName>
    </submittedName>
</protein>
<organism evidence="1 2">
    <name type="scientific">Artomyces pyxidatus</name>
    <dbReference type="NCBI Taxonomy" id="48021"/>
    <lineage>
        <taxon>Eukaryota</taxon>
        <taxon>Fungi</taxon>
        <taxon>Dikarya</taxon>
        <taxon>Basidiomycota</taxon>
        <taxon>Agaricomycotina</taxon>
        <taxon>Agaricomycetes</taxon>
        <taxon>Russulales</taxon>
        <taxon>Auriscalpiaceae</taxon>
        <taxon>Artomyces</taxon>
    </lineage>
</organism>
<dbReference type="EMBL" id="MU277197">
    <property type="protein sequence ID" value="KAI0064960.1"/>
    <property type="molecule type" value="Genomic_DNA"/>
</dbReference>
<keyword evidence="2" id="KW-1185">Reference proteome</keyword>
<reference evidence="1" key="2">
    <citation type="journal article" date="2022" name="New Phytol.">
        <title>Evolutionary transition to the ectomycorrhizal habit in the genomes of a hyperdiverse lineage of mushroom-forming fungi.</title>
        <authorList>
            <person name="Looney B."/>
            <person name="Miyauchi S."/>
            <person name="Morin E."/>
            <person name="Drula E."/>
            <person name="Courty P.E."/>
            <person name="Kohler A."/>
            <person name="Kuo A."/>
            <person name="LaButti K."/>
            <person name="Pangilinan J."/>
            <person name="Lipzen A."/>
            <person name="Riley R."/>
            <person name="Andreopoulos W."/>
            <person name="He G."/>
            <person name="Johnson J."/>
            <person name="Nolan M."/>
            <person name="Tritt A."/>
            <person name="Barry K.W."/>
            <person name="Grigoriev I.V."/>
            <person name="Nagy L.G."/>
            <person name="Hibbett D."/>
            <person name="Henrissat B."/>
            <person name="Matheny P.B."/>
            <person name="Labbe J."/>
            <person name="Martin F.M."/>
        </authorList>
    </citation>
    <scope>NUCLEOTIDE SEQUENCE</scope>
    <source>
        <strain evidence="1">HHB10654</strain>
    </source>
</reference>
<comment type="caution">
    <text evidence="1">The sequence shown here is derived from an EMBL/GenBank/DDBJ whole genome shotgun (WGS) entry which is preliminary data.</text>
</comment>
<evidence type="ECO:0000313" key="2">
    <source>
        <dbReference type="Proteomes" id="UP000814140"/>
    </source>
</evidence>
<accession>A0ACB8T9I6</accession>
<evidence type="ECO:0000313" key="1">
    <source>
        <dbReference type="EMBL" id="KAI0064960.1"/>
    </source>
</evidence>
<dbReference type="Proteomes" id="UP000814140">
    <property type="component" value="Unassembled WGS sequence"/>
</dbReference>